<dbReference type="PANTHER" id="PTHR43760:SF1">
    <property type="entry name" value="ENDORIBONUCLEASE L-PSP_CHORISMATE MUTASE-LIKE DOMAIN-CONTAINING PROTEIN"/>
    <property type="match status" value="1"/>
</dbReference>
<feature type="domain" description="Endoribonuclease L-PSP/chorismate mutase-like" evidence="1">
    <location>
        <begin position="6"/>
        <end position="143"/>
    </location>
</feature>
<dbReference type="EMBL" id="CCNE01000009">
    <property type="protein sequence ID" value="CDX52975.1"/>
    <property type="molecule type" value="Genomic_DNA"/>
</dbReference>
<dbReference type="SUPFAM" id="SSF55298">
    <property type="entry name" value="YjgF-like"/>
    <property type="match status" value="1"/>
</dbReference>
<protein>
    <submittedName>
        <fullName evidence="2">Endoribonuclease L-PSP</fullName>
    </submittedName>
</protein>
<evidence type="ECO:0000259" key="1">
    <source>
        <dbReference type="Pfam" id="PF14588"/>
    </source>
</evidence>
<reference evidence="2 3" key="1">
    <citation type="submission" date="2014-08" db="EMBL/GenBank/DDBJ databases">
        <authorList>
            <person name="Moulin Lionel"/>
        </authorList>
    </citation>
    <scope>NUCLEOTIDE SEQUENCE [LARGE SCALE GENOMIC DNA]</scope>
</reference>
<dbReference type="Proteomes" id="UP000046122">
    <property type="component" value="Unassembled WGS sequence"/>
</dbReference>
<dbReference type="Gene3D" id="3.30.1330.40">
    <property type="entry name" value="RutC-like"/>
    <property type="match status" value="1"/>
</dbReference>
<name>A0A090G619_MESPL</name>
<dbReference type="CDD" id="cd02199">
    <property type="entry name" value="YjgF_YER057c_UK114_like_1"/>
    <property type="match status" value="1"/>
</dbReference>
<sequence length="157" mass="16318">MSQTIERRLDELGIELPVAANSVANYLPMAEAGSLVLTSGQLPLADAKLTAQGLLGRDLDVAAGTLAAKQCALNILAQAKACLGSLERVARIVKITVFVASAADFTEQHLVANGASDFLVDVFGEKGKHARSAVGVAALPMNAPVEIEAIIEITPEQ</sequence>
<organism evidence="2 3">
    <name type="scientific">Mesorhizobium plurifarium</name>
    <dbReference type="NCBI Taxonomy" id="69974"/>
    <lineage>
        <taxon>Bacteria</taxon>
        <taxon>Pseudomonadati</taxon>
        <taxon>Pseudomonadota</taxon>
        <taxon>Alphaproteobacteria</taxon>
        <taxon>Hyphomicrobiales</taxon>
        <taxon>Phyllobacteriaceae</taxon>
        <taxon>Mesorhizobium</taxon>
    </lineage>
</organism>
<proteinExistence type="predicted"/>
<dbReference type="InterPro" id="IPR013813">
    <property type="entry name" value="Endoribo_LPSP/chorism_mut-like"/>
</dbReference>
<dbReference type="AlphaFoldDB" id="A0A090G619"/>
<gene>
    <name evidence="2" type="ORF">MPL3365_170195</name>
</gene>
<dbReference type="PANTHER" id="PTHR43760">
    <property type="entry name" value="ENDORIBONUCLEASE-RELATED"/>
    <property type="match status" value="1"/>
</dbReference>
<dbReference type="InterPro" id="IPR035959">
    <property type="entry name" value="RutC-like_sf"/>
</dbReference>
<evidence type="ECO:0000313" key="3">
    <source>
        <dbReference type="Proteomes" id="UP000046122"/>
    </source>
</evidence>
<accession>A0A090G619</accession>
<evidence type="ECO:0000313" key="2">
    <source>
        <dbReference type="EMBL" id="CDX52975.1"/>
    </source>
</evidence>
<dbReference type="Pfam" id="PF14588">
    <property type="entry name" value="YjgF_endoribonc"/>
    <property type="match status" value="1"/>
</dbReference>